<reference evidence="1 2" key="1">
    <citation type="journal article" date="2018" name="Nat. Biotechnol.">
        <title>A standardized bacterial taxonomy based on genome phylogeny substantially revises the tree of life.</title>
        <authorList>
            <person name="Parks D.H."/>
            <person name="Chuvochina M."/>
            <person name="Waite D.W."/>
            <person name="Rinke C."/>
            <person name="Skarshewski A."/>
            <person name="Chaumeil P.A."/>
            <person name="Hugenholtz P."/>
        </authorList>
    </citation>
    <scope>NUCLEOTIDE SEQUENCE [LARGE SCALE GENOMIC DNA]</scope>
    <source>
        <strain evidence="1">UBA10227</strain>
    </source>
</reference>
<proteinExistence type="predicted"/>
<gene>
    <name evidence="1" type="ORF">DHV22_15510</name>
</gene>
<protein>
    <submittedName>
        <fullName evidence="1">Uncharacterized protein</fullName>
    </submittedName>
</protein>
<dbReference type="Proteomes" id="UP000263268">
    <property type="component" value="Unassembled WGS sequence"/>
</dbReference>
<organism evidence="1 2">
    <name type="scientific">Xanthomarina gelatinilytica</name>
    <dbReference type="NCBI Taxonomy" id="1137281"/>
    <lineage>
        <taxon>Bacteria</taxon>
        <taxon>Pseudomonadati</taxon>
        <taxon>Bacteroidota</taxon>
        <taxon>Flavobacteriia</taxon>
        <taxon>Flavobacteriales</taxon>
        <taxon>Flavobacteriaceae</taxon>
        <taxon>Xanthomarina</taxon>
    </lineage>
</organism>
<dbReference type="EMBL" id="DPRK01000249">
    <property type="protein sequence ID" value="HCY82894.1"/>
    <property type="molecule type" value="Genomic_DNA"/>
</dbReference>
<accession>A0A3D6BVI8</accession>
<name>A0A3D6BVI8_9FLAO</name>
<evidence type="ECO:0000313" key="1">
    <source>
        <dbReference type="EMBL" id="HCY82894.1"/>
    </source>
</evidence>
<evidence type="ECO:0000313" key="2">
    <source>
        <dbReference type="Proteomes" id="UP000263268"/>
    </source>
</evidence>
<comment type="caution">
    <text evidence="1">The sequence shown here is derived from an EMBL/GenBank/DDBJ whole genome shotgun (WGS) entry which is preliminary data.</text>
</comment>
<dbReference type="AlphaFoldDB" id="A0A3D6BVI8"/>
<sequence length="70" mass="8220">MRAKTVSKIGKFKFLRFPNRGIRRNERITKLATGGKLSYSTLEKFINKERGLGYPIKYSKPIGFKRKKRN</sequence>